<reference evidence="2" key="2">
    <citation type="submission" date="2023-05" db="EMBL/GenBank/DDBJ databases">
        <authorList>
            <consortium name="Lawrence Berkeley National Laboratory"/>
            <person name="Steindorff A."/>
            <person name="Hensen N."/>
            <person name="Bonometti L."/>
            <person name="Westerberg I."/>
            <person name="Brannstrom I.O."/>
            <person name="Guillou S."/>
            <person name="Cros-Aarteil S."/>
            <person name="Calhoun S."/>
            <person name="Haridas S."/>
            <person name="Kuo A."/>
            <person name="Mondo S."/>
            <person name="Pangilinan J."/>
            <person name="Riley R."/>
            <person name="Labutti K."/>
            <person name="Andreopoulos B."/>
            <person name="Lipzen A."/>
            <person name="Chen C."/>
            <person name="Yanf M."/>
            <person name="Daum C."/>
            <person name="Ng V."/>
            <person name="Clum A."/>
            <person name="Ohm R."/>
            <person name="Martin F."/>
            <person name="Silar P."/>
            <person name="Natvig D."/>
            <person name="Lalanne C."/>
            <person name="Gautier V."/>
            <person name="Ament-Velasquez S.L."/>
            <person name="Kruys A."/>
            <person name="Hutchinson M.I."/>
            <person name="Powell A.J."/>
            <person name="Barry K."/>
            <person name="Miller A.N."/>
            <person name="Grigoriev I.V."/>
            <person name="Debuchy R."/>
            <person name="Gladieux P."/>
            <person name="Thoren M.H."/>
            <person name="Johannesson H."/>
        </authorList>
    </citation>
    <scope>NUCLEOTIDE SEQUENCE</scope>
    <source>
        <strain evidence="2">PSN293</strain>
    </source>
</reference>
<evidence type="ECO:0000256" key="1">
    <source>
        <dbReference type="SAM" id="MobiDB-lite"/>
    </source>
</evidence>
<name>A0AAN6XUK4_9PEZI</name>
<evidence type="ECO:0000313" key="3">
    <source>
        <dbReference type="Proteomes" id="UP001301769"/>
    </source>
</evidence>
<keyword evidence="3" id="KW-1185">Reference proteome</keyword>
<evidence type="ECO:0000313" key="2">
    <source>
        <dbReference type="EMBL" id="KAK4205820.1"/>
    </source>
</evidence>
<sequence>MDKAEEKDTANSKLQTKNDELQNLVFKLSASLSTKHLEGNSTRRITGDPDKFSGTQSDIAKRQHEYANWRSQINRSFAVDTGVFNTELRRITHIAGLLKDDAYKVNRAYFDTVTNSPEDPEEWHWRTSAQVFKSLNAQY</sequence>
<organism evidence="2 3">
    <name type="scientific">Rhypophila decipiens</name>
    <dbReference type="NCBI Taxonomy" id="261697"/>
    <lineage>
        <taxon>Eukaryota</taxon>
        <taxon>Fungi</taxon>
        <taxon>Dikarya</taxon>
        <taxon>Ascomycota</taxon>
        <taxon>Pezizomycotina</taxon>
        <taxon>Sordariomycetes</taxon>
        <taxon>Sordariomycetidae</taxon>
        <taxon>Sordariales</taxon>
        <taxon>Naviculisporaceae</taxon>
        <taxon>Rhypophila</taxon>
    </lineage>
</organism>
<proteinExistence type="predicted"/>
<accession>A0AAN6XUK4</accession>
<feature type="region of interest" description="Disordered" evidence="1">
    <location>
        <begin position="37"/>
        <end position="56"/>
    </location>
</feature>
<protein>
    <submittedName>
        <fullName evidence="2">Uncharacterized protein</fullName>
    </submittedName>
</protein>
<gene>
    <name evidence="2" type="ORF">QBC37DRAFT_302020</name>
</gene>
<reference evidence="2" key="1">
    <citation type="journal article" date="2023" name="Mol. Phylogenet. Evol.">
        <title>Genome-scale phylogeny and comparative genomics of the fungal order Sordariales.</title>
        <authorList>
            <person name="Hensen N."/>
            <person name="Bonometti L."/>
            <person name="Westerberg I."/>
            <person name="Brannstrom I.O."/>
            <person name="Guillou S."/>
            <person name="Cros-Aarteil S."/>
            <person name="Calhoun S."/>
            <person name="Haridas S."/>
            <person name="Kuo A."/>
            <person name="Mondo S."/>
            <person name="Pangilinan J."/>
            <person name="Riley R."/>
            <person name="LaButti K."/>
            <person name="Andreopoulos B."/>
            <person name="Lipzen A."/>
            <person name="Chen C."/>
            <person name="Yan M."/>
            <person name="Daum C."/>
            <person name="Ng V."/>
            <person name="Clum A."/>
            <person name="Steindorff A."/>
            <person name="Ohm R.A."/>
            <person name="Martin F."/>
            <person name="Silar P."/>
            <person name="Natvig D.O."/>
            <person name="Lalanne C."/>
            <person name="Gautier V."/>
            <person name="Ament-Velasquez S.L."/>
            <person name="Kruys A."/>
            <person name="Hutchinson M.I."/>
            <person name="Powell A.J."/>
            <person name="Barry K."/>
            <person name="Miller A.N."/>
            <person name="Grigoriev I.V."/>
            <person name="Debuchy R."/>
            <person name="Gladieux P."/>
            <person name="Hiltunen Thoren M."/>
            <person name="Johannesson H."/>
        </authorList>
    </citation>
    <scope>NUCLEOTIDE SEQUENCE</scope>
    <source>
        <strain evidence="2">PSN293</strain>
    </source>
</reference>
<dbReference type="Proteomes" id="UP001301769">
    <property type="component" value="Unassembled WGS sequence"/>
</dbReference>
<dbReference type="EMBL" id="MU858786">
    <property type="protein sequence ID" value="KAK4205820.1"/>
    <property type="molecule type" value="Genomic_DNA"/>
</dbReference>
<feature type="non-terminal residue" evidence="2">
    <location>
        <position position="139"/>
    </location>
</feature>
<dbReference type="AlphaFoldDB" id="A0AAN6XUK4"/>
<comment type="caution">
    <text evidence="2">The sequence shown here is derived from an EMBL/GenBank/DDBJ whole genome shotgun (WGS) entry which is preliminary data.</text>
</comment>